<comment type="similarity">
    <text evidence="1">Belongs to the calycin superfamily. Fatty-acid binding protein (FABP) family.</text>
</comment>
<feature type="region of interest" description="Disordered" evidence="2">
    <location>
        <begin position="1"/>
        <end position="32"/>
    </location>
</feature>
<dbReference type="Gene3D" id="2.40.128.20">
    <property type="match status" value="1"/>
</dbReference>
<dbReference type="GO" id="GO:0008289">
    <property type="term" value="F:lipid binding"/>
    <property type="evidence" value="ECO:0007669"/>
    <property type="project" value="InterPro"/>
</dbReference>
<dbReference type="GeneTree" id="ENSGT00940000157139"/>
<feature type="region of interest" description="Disordered" evidence="2">
    <location>
        <begin position="52"/>
        <end position="82"/>
    </location>
</feature>
<dbReference type="PANTHER" id="PTHR11955">
    <property type="entry name" value="FATTY ACID BINDING PROTEIN"/>
    <property type="match status" value="1"/>
</dbReference>
<accession>A0A670YHK9</accession>
<dbReference type="Pfam" id="PF14651">
    <property type="entry name" value="Lipocalin_7"/>
    <property type="match status" value="1"/>
</dbReference>
<gene>
    <name evidence="3" type="primary">FABP6</name>
</gene>
<evidence type="ECO:0000256" key="2">
    <source>
        <dbReference type="SAM" id="MobiDB-lite"/>
    </source>
</evidence>
<feature type="compositionally biased region" description="Gly residues" evidence="2">
    <location>
        <begin position="55"/>
        <end position="65"/>
    </location>
</feature>
<sequence length="181" mass="18422">SRVTSTSEPGSNSASSSSPAAPATPGSAAPESSGCFATLAVVLAAAAASGSSSSGRGGSSLGSGPAGPPAASSSGGLPHDTIEKGRNFKIITEIAQNNDEFTWSQIYPGGHTLTNTFVIGKESEMETVGGKKFKAIVRKENGKLIADFPNYHYTAEIAGDKLIEVSTVADITFKRISKKLS</sequence>
<dbReference type="InterPro" id="IPR000463">
    <property type="entry name" value="Fatty_acid-bd"/>
</dbReference>
<feature type="compositionally biased region" description="Low complexity" evidence="2">
    <location>
        <begin position="69"/>
        <end position="78"/>
    </location>
</feature>
<dbReference type="PRINTS" id="PR00178">
    <property type="entry name" value="FATTYACIDBP"/>
</dbReference>
<dbReference type="Ensembl" id="ENSPTXT00000011570.1">
    <property type="protein sequence ID" value="ENSPTXP00000011207.1"/>
    <property type="gene ID" value="ENSPTXG00000007917.1"/>
</dbReference>
<evidence type="ECO:0000256" key="1">
    <source>
        <dbReference type="ARBA" id="ARBA00008390"/>
    </source>
</evidence>
<dbReference type="InterPro" id="IPR031259">
    <property type="entry name" value="ILBP"/>
</dbReference>
<dbReference type="SUPFAM" id="SSF50814">
    <property type="entry name" value="Lipocalins"/>
    <property type="match status" value="1"/>
</dbReference>
<organism evidence="3 4">
    <name type="scientific">Pseudonaja textilis</name>
    <name type="common">Eastern brown snake</name>
    <dbReference type="NCBI Taxonomy" id="8673"/>
    <lineage>
        <taxon>Eukaryota</taxon>
        <taxon>Metazoa</taxon>
        <taxon>Chordata</taxon>
        <taxon>Craniata</taxon>
        <taxon>Vertebrata</taxon>
        <taxon>Euteleostomi</taxon>
        <taxon>Lepidosauria</taxon>
        <taxon>Squamata</taxon>
        <taxon>Bifurcata</taxon>
        <taxon>Unidentata</taxon>
        <taxon>Episquamata</taxon>
        <taxon>Toxicofera</taxon>
        <taxon>Serpentes</taxon>
        <taxon>Colubroidea</taxon>
        <taxon>Elapidae</taxon>
        <taxon>Hydrophiinae</taxon>
        <taxon>Pseudonaja</taxon>
    </lineage>
</organism>
<reference evidence="3" key="2">
    <citation type="submission" date="2025-09" db="UniProtKB">
        <authorList>
            <consortium name="Ensembl"/>
        </authorList>
    </citation>
    <scope>IDENTIFICATION</scope>
</reference>
<reference evidence="3" key="1">
    <citation type="submission" date="2025-08" db="UniProtKB">
        <authorList>
            <consortium name="Ensembl"/>
        </authorList>
    </citation>
    <scope>IDENTIFICATION</scope>
</reference>
<name>A0A670YHK9_PSETE</name>
<dbReference type="InterPro" id="IPR012674">
    <property type="entry name" value="Calycin"/>
</dbReference>
<evidence type="ECO:0000313" key="3">
    <source>
        <dbReference type="Ensembl" id="ENSPTXP00000011207.1"/>
    </source>
</evidence>
<dbReference type="AlphaFoldDB" id="A0A670YHK9"/>
<dbReference type="Proteomes" id="UP000472273">
    <property type="component" value="Unplaced"/>
</dbReference>
<proteinExistence type="inferred from homology"/>
<keyword evidence="4" id="KW-1185">Reference proteome</keyword>
<protein>
    <submittedName>
        <fullName evidence="3">Fatty acid binding protein 6</fullName>
    </submittedName>
</protein>
<evidence type="ECO:0000313" key="4">
    <source>
        <dbReference type="Proteomes" id="UP000472273"/>
    </source>
</evidence>